<reference evidence="1 2" key="1">
    <citation type="journal article" date="2018" name="New Phytol.">
        <title>Phylogenomics of Endogonaceae and evolution of mycorrhizas within Mucoromycota.</title>
        <authorList>
            <person name="Chang Y."/>
            <person name="Desiro A."/>
            <person name="Na H."/>
            <person name="Sandor L."/>
            <person name="Lipzen A."/>
            <person name="Clum A."/>
            <person name="Barry K."/>
            <person name="Grigoriev I.V."/>
            <person name="Martin F.M."/>
            <person name="Stajich J.E."/>
            <person name="Smith M.E."/>
            <person name="Bonito G."/>
            <person name="Spatafora J.W."/>
        </authorList>
    </citation>
    <scope>NUCLEOTIDE SEQUENCE [LARGE SCALE GENOMIC DNA]</scope>
    <source>
        <strain evidence="1 2">GMNB39</strain>
    </source>
</reference>
<dbReference type="AlphaFoldDB" id="A0A433DJH7"/>
<proteinExistence type="predicted"/>
<protein>
    <submittedName>
        <fullName evidence="1">Uncharacterized protein</fullName>
    </submittedName>
</protein>
<dbReference type="OrthoDB" id="10456084at2759"/>
<name>A0A433DJH7_9FUNG</name>
<comment type="caution">
    <text evidence="1">The sequence shown here is derived from an EMBL/GenBank/DDBJ whole genome shotgun (WGS) entry which is preliminary data.</text>
</comment>
<accession>A0A433DJH7</accession>
<organism evidence="1 2">
    <name type="scientific">Jimgerdemannia flammicorona</name>
    <dbReference type="NCBI Taxonomy" id="994334"/>
    <lineage>
        <taxon>Eukaryota</taxon>
        <taxon>Fungi</taxon>
        <taxon>Fungi incertae sedis</taxon>
        <taxon>Mucoromycota</taxon>
        <taxon>Mucoromycotina</taxon>
        <taxon>Endogonomycetes</taxon>
        <taxon>Endogonales</taxon>
        <taxon>Endogonaceae</taxon>
        <taxon>Jimgerdemannia</taxon>
    </lineage>
</organism>
<gene>
    <name evidence="1" type="ORF">BC936DRAFT_137279</name>
</gene>
<evidence type="ECO:0000313" key="1">
    <source>
        <dbReference type="EMBL" id="RUP50876.1"/>
    </source>
</evidence>
<dbReference type="EMBL" id="RBNI01001115">
    <property type="protein sequence ID" value="RUP50876.1"/>
    <property type="molecule type" value="Genomic_DNA"/>
</dbReference>
<dbReference type="Proteomes" id="UP000268093">
    <property type="component" value="Unassembled WGS sequence"/>
</dbReference>
<sequence length="81" mass="8492">MHKELLTDAQMGVDGGVTSGAGQVLVLAVRDVQVGLGIAVFLGETKIDNVDLVTAFADAHEEVVGLNVAMNEVLRMDVLNT</sequence>
<evidence type="ECO:0000313" key="2">
    <source>
        <dbReference type="Proteomes" id="UP000268093"/>
    </source>
</evidence>
<keyword evidence="2" id="KW-1185">Reference proteome</keyword>